<dbReference type="EMBL" id="ML739099">
    <property type="protein sequence ID" value="KAE8353377.1"/>
    <property type="molecule type" value="Genomic_DNA"/>
</dbReference>
<dbReference type="Proteomes" id="UP000327118">
    <property type="component" value="Unassembled WGS sequence"/>
</dbReference>
<accession>A0A5N6Z6S8</accession>
<dbReference type="AlphaFoldDB" id="A0A5N6Z6S8"/>
<organism evidence="1 2">
    <name type="scientific">Aspergillus coremiiformis</name>
    <dbReference type="NCBI Taxonomy" id="138285"/>
    <lineage>
        <taxon>Eukaryota</taxon>
        <taxon>Fungi</taxon>
        <taxon>Dikarya</taxon>
        <taxon>Ascomycota</taxon>
        <taxon>Pezizomycotina</taxon>
        <taxon>Eurotiomycetes</taxon>
        <taxon>Eurotiomycetidae</taxon>
        <taxon>Eurotiales</taxon>
        <taxon>Aspergillaceae</taxon>
        <taxon>Aspergillus</taxon>
        <taxon>Aspergillus subgen. Circumdati</taxon>
    </lineage>
</organism>
<evidence type="ECO:0000313" key="1">
    <source>
        <dbReference type="EMBL" id="KAE8353377.1"/>
    </source>
</evidence>
<keyword evidence="2" id="KW-1185">Reference proteome</keyword>
<dbReference type="OrthoDB" id="4488909at2759"/>
<proteinExistence type="predicted"/>
<reference evidence="2" key="1">
    <citation type="submission" date="2019-04" db="EMBL/GenBank/DDBJ databases">
        <title>Friends and foes A comparative genomics studyof 23 Aspergillus species from section Flavi.</title>
        <authorList>
            <consortium name="DOE Joint Genome Institute"/>
            <person name="Kjaerbolling I."/>
            <person name="Vesth T."/>
            <person name="Frisvad J.C."/>
            <person name="Nybo J.L."/>
            <person name="Theobald S."/>
            <person name="Kildgaard S."/>
            <person name="Isbrandt T."/>
            <person name="Kuo A."/>
            <person name="Sato A."/>
            <person name="Lyhne E.K."/>
            <person name="Kogle M.E."/>
            <person name="Wiebenga A."/>
            <person name="Kun R.S."/>
            <person name="Lubbers R.J."/>
            <person name="Makela M.R."/>
            <person name="Barry K."/>
            <person name="Chovatia M."/>
            <person name="Clum A."/>
            <person name="Daum C."/>
            <person name="Haridas S."/>
            <person name="He G."/>
            <person name="LaButti K."/>
            <person name="Lipzen A."/>
            <person name="Mondo S."/>
            <person name="Riley R."/>
            <person name="Salamov A."/>
            <person name="Simmons B.A."/>
            <person name="Magnuson J.K."/>
            <person name="Henrissat B."/>
            <person name="Mortensen U.H."/>
            <person name="Larsen T.O."/>
            <person name="Devries R.P."/>
            <person name="Grigoriev I.V."/>
            <person name="Machida M."/>
            <person name="Baker S.E."/>
            <person name="Andersen M.R."/>
        </authorList>
    </citation>
    <scope>NUCLEOTIDE SEQUENCE [LARGE SCALE GENOMIC DNA]</scope>
    <source>
        <strain evidence="2">CBS 553.77</strain>
    </source>
</reference>
<gene>
    <name evidence="1" type="ORF">BDV28DRAFT_133218</name>
</gene>
<name>A0A5N6Z6S8_9EURO</name>
<sequence length="133" mass="14661">MSQKLSPDAEAIRQKIKATVLEMNDHGSSTRTKEELSILGTTESDITYGGTLLRRQVSDLVGKMNIAEDYILTVTHFLKPTTITRPSKRYVIALSDKVTITPGGKLEEGSYTIRQDEFDISPGASVVFVTLKV</sequence>
<protein>
    <submittedName>
        <fullName evidence="1">Uncharacterized protein</fullName>
    </submittedName>
</protein>
<evidence type="ECO:0000313" key="2">
    <source>
        <dbReference type="Proteomes" id="UP000327118"/>
    </source>
</evidence>